<dbReference type="InterPro" id="IPR000760">
    <property type="entry name" value="Inositol_monophosphatase-like"/>
</dbReference>
<dbReference type="Gene3D" id="3.30.540.10">
    <property type="entry name" value="Fructose-1,6-Bisphosphatase, subunit A, domain 1"/>
    <property type="match status" value="1"/>
</dbReference>
<dbReference type="Proteomes" id="UP000249794">
    <property type="component" value="Unassembled WGS sequence"/>
</dbReference>
<feature type="binding site" evidence="1">
    <location>
        <position position="76"/>
    </location>
    <ligand>
        <name>Mg(2+)</name>
        <dbReference type="ChEBI" id="CHEBI:18420"/>
        <label>1</label>
        <note>catalytic</note>
    </ligand>
</feature>
<evidence type="ECO:0000313" key="2">
    <source>
        <dbReference type="EMBL" id="PZO56335.1"/>
    </source>
</evidence>
<dbReference type="EMBL" id="QBMP01000074">
    <property type="protein sequence ID" value="PZO56335.1"/>
    <property type="molecule type" value="Genomic_DNA"/>
</dbReference>
<proteinExistence type="predicted"/>
<name>A0A2W4ZDS0_9CYAN</name>
<dbReference type="GO" id="GO:0008934">
    <property type="term" value="F:inositol monophosphate 1-phosphatase activity"/>
    <property type="evidence" value="ECO:0007669"/>
    <property type="project" value="TreeGrafter"/>
</dbReference>
<dbReference type="PANTHER" id="PTHR20854:SF4">
    <property type="entry name" value="INOSITOL-1-MONOPHOSPHATASE-RELATED"/>
    <property type="match status" value="1"/>
</dbReference>
<protein>
    <submittedName>
        <fullName evidence="2">Inositol-1-monophosphatase</fullName>
    </submittedName>
</protein>
<dbReference type="GO" id="GO:0007165">
    <property type="term" value="P:signal transduction"/>
    <property type="evidence" value="ECO:0007669"/>
    <property type="project" value="TreeGrafter"/>
</dbReference>
<reference evidence="2 3" key="2">
    <citation type="submission" date="2018-06" db="EMBL/GenBank/DDBJ databases">
        <title>Metagenomic assembly of (sub)arctic Cyanobacteria and their associated microbiome from non-axenic cultures.</title>
        <authorList>
            <person name="Baurain D."/>
        </authorList>
    </citation>
    <scope>NUCLEOTIDE SEQUENCE [LARGE SCALE GENOMIC DNA]</scope>
    <source>
        <strain evidence="2">ULC027bin1</strain>
    </source>
</reference>
<dbReference type="SUPFAM" id="SSF56655">
    <property type="entry name" value="Carbohydrate phosphatase"/>
    <property type="match status" value="1"/>
</dbReference>
<feature type="binding site" evidence="1">
    <location>
        <position position="106"/>
    </location>
    <ligand>
        <name>Mg(2+)</name>
        <dbReference type="ChEBI" id="CHEBI:18420"/>
        <label>1</label>
        <note>catalytic</note>
    </ligand>
</feature>
<sequence>MAEHPSPKEILSALLPALKVAGAYAQQIQQRISALPDKYEGDHLFANALTDADLSIQTFIEVTLLATFPNLRFYGEEHEKSYNTKYFRAIDLGPQGDYLITLDPIDGTRYYMDGHPNYLVMLTILNADDFEAAIALSPAHDRYFYALRGKGTFVGTL</sequence>
<keyword evidence="1" id="KW-0479">Metal-binding</keyword>
<feature type="non-terminal residue" evidence="2">
    <location>
        <position position="157"/>
    </location>
</feature>
<dbReference type="GO" id="GO:0006020">
    <property type="term" value="P:inositol metabolic process"/>
    <property type="evidence" value="ECO:0007669"/>
    <property type="project" value="TreeGrafter"/>
</dbReference>
<keyword evidence="1" id="KW-0460">Magnesium</keyword>
<organism evidence="2 3">
    <name type="scientific">Phormidesmis priestleyi</name>
    <dbReference type="NCBI Taxonomy" id="268141"/>
    <lineage>
        <taxon>Bacteria</taxon>
        <taxon>Bacillati</taxon>
        <taxon>Cyanobacteriota</taxon>
        <taxon>Cyanophyceae</taxon>
        <taxon>Leptolyngbyales</taxon>
        <taxon>Leptolyngbyaceae</taxon>
        <taxon>Phormidesmis</taxon>
    </lineage>
</organism>
<comment type="caution">
    <text evidence="2">The sequence shown here is derived from an EMBL/GenBank/DDBJ whole genome shotgun (WGS) entry which is preliminary data.</text>
</comment>
<accession>A0A2W4ZDS0</accession>
<comment type="cofactor">
    <cofactor evidence="1">
        <name>Mg(2+)</name>
        <dbReference type="ChEBI" id="CHEBI:18420"/>
    </cofactor>
</comment>
<dbReference type="GO" id="GO:0046872">
    <property type="term" value="F:metal ion binding"/>
    <property type="evidence" value="ECO:0007669"/>
    <property type="project" value="UniProtKB-KW"/>
</dbReference>
<reference evidence="3" key="1">
    <citation type="submission" date="2018-04" db="EMBL/GenBank/DDBJ databases">
        <authorList>
            <person name="Cornet L."/>
        </authorList>
    </citation>
    <scope>NUCLEOTIDE SEQUENCE [LARGE SCALE GENOMIC DNA]</scope>
</reference>
<evidence type="ECO:0000313" key="3">
    <source>
        <dbReference type="Proteomes" id="UP000249794"/>
    </source>
</evidence>
<evidence type="ECO:0000256" key="1">
    <source>
        <dbReference type="PIRSR" id="PIRSR600760-2"/>
    </source>
</evidence>
<feature type="binding site" evidence="1">
    <location>
        <position position="103"/>
    </location>
    <ligand>
        <name>Mg(2+)</name>
        <dbReference type="ChEBI" id="CHEBI:18420"/>
        <label>1</label>
        <note>catalytic</note>
    </ligand>
</feature>
<dbReference type="PANTHER" id="PTHR20854">
    <property type="entry name" value="INOSITOL MONOPHOSPHATASE"/>
    <property type="match status" value="1"/>
</dbReference>
<feature type="binding site" evidence="1">
    <location>
        <position position="105"/>
    </location>
    <ligand>
        <name>Mg(2+)</name>
        <dbReference type="ChEBI" id="CHEBI:18420"/>
        <label>1</label>
        <note>catalytic</note>
    </ligand>
</feature>
<dbReference type="Pfam" id="PF00459">
    <property type="entry name" value="Inositol_P"/>
    <property type="match status" value="1"/>
</dbReference>
<dbReference type="AlphaFoldDB" id="A0A2W4ZDS0"/>
<gene>
    <name evidence="2" type="ORF">DCF15_08915</name>
</gene>